<dbReference type="EMBL" id="HBUF01351831">
    <property type="protein sequence ID" value="CAG6714463.1"/>
    <property type="molecule type" value="Transcribed_RNA"/>
</dbReference>
<protein>
    <submittedName>
        <fullName evidence="1">Uncharacterized protein</fullName>
    </submittedName>
</protein>
<dbReference type="AlphaFoldDB" id="A0A8D8V0C2"/>
<proteinExistence type="predicted"/>
<evidence type="ECO:0000313" key="1">
    <source>
        <dbReference type="EMBL" id="CAG6714466.1"/>
    </source>
</evidence>
<organism evidence="1">
    <name type="scientific">Cacopsylla melanoneura</name>
    <dbReference type="NCBI Taxonomy" id="428564"/>
    <lineage>
        <taxon>Eukaryota</taxon>
        <taxon>Metazoa</taxon>
        <taxon>Ecdysozoa</taxon>
        <taxon>Arthropoda</taxon>
        <taxon>Hexapoda</taxon>
        <taxon>Insecta</taxon>
        <taxon>Pterygota</taxon>
        <taxon>Neoptera</taxon>
        <taxon>Paraneoptera</taxon>
        <taxon>Hemiptera</taxon>
        <taxon>Sternorrhyncha</taxon>
        <taxon>Psylloidea</taxon>
        <taxon>Psyllidae</taxon>
        <taxon>Psyllinae</taxon>
        <taxon>Cacopsylla</taxon>
    </lineage>
</organism>
<reference evidence="1" key="1">
    <citation type="submission" date="2021-05" db="EMBL/GenBank/DDBJ databases">
        <authorList>
            <person name="Alioto T."/>
            <person name="Alioto T."/>
            <person name="Gomez Garrido J."/>
        </authorList>
    </citation>
    <scope>NUCLEOTIDE SEQUENCE</scope>
</reference>
<dbReference type="EMBL" id="HBUF01351832">
    <property type="protein sequence ID" value="CAG6714466.1"/>
    <property type="molecule type" value="Transcribed_RNA"/>
</dbReference>
<dbReference type="EMBL" id="HBUF01351830">
    <property type="protein sequence ID" value="CAG6714460.1"/>
    <property type="molecule type" value="Transcribed_RNA"/>
</dbReference>
<accession>A0A8D8V0C2</accession>
<sequence length="100" mass="11318">MNILENVEQTGIVFDVSENKFLVCCIGKVFIQQRGKYLTCCRHMDSGCMIVLLVDNKCDVTQLFIVQNEIGNGFKVFLLVHDILLDFRHCESETAILCSG</sequence>
<name>A0A8D8V0C2_9HEMI</name>